<dbReference type="OrthoDB" id="9896117at2"/>
<keyword evidence="1" id="KW-0472">Membrane</keyword>
<evidence type="ECO:0008006" key="4">
    <source>
        <dbReference type="Google" id="ProtNLM"/>
    </source>
</evidence>
<keyword evidence="1" id="KW-1133">Transmembrane helix</keyword>
<dbReference type="EMBL" id="FOQD01000001">
    <property type="protein sequence ID" value="SFH59133.1"/>
    <property type="molecule type" value="Genomic_DNA"/>
</dbReference>
<proteinExistence type="predicted"/>
<sequence>MTTSMDGQKTTRLAVLAAILIVAAGVAVWFWNKPQTQPSLEAGRQVAEQFLGNLNAGRAADAWASTTAEFKSAQGKESFVAATKADDLFKQPFEFVSAQSVMVQSQPRAEYVYRTKDGRNLRLVIGREDNAWKVDRYAK</sequence>
<organism evidence="2 3">
    <name type="scientific">Planctomicrobium piriforme</name>
    <dbReference type="NCBI Taxonomy" id="1576369"/>
    <lineage>
        <taxon>Bacteria</taxon>
        <taxon>Pseudomonadati</taxon>
        <taxon>Planctomycetota</taxon>
        <taxon>Planctomycetia</taxon>
        <taxon>Planctomycetales</taxon>
        <taxon>Planctomycetaceae</taxon>
        <taxon>Planctomicrobium</taxon>
    </lineage>
</organism>
<reference evidence="3" key="1">
    <citation type="submission" date="2016-10" db="EMBL/GenBank/DDBJ databases">
        <authorList>
            <person name="Varghese N."/>
            <person name="Submissions S."/>
        </authorList>
    </citation>
    <scope>NUCLEOTIDE SEQUENCE [LARGE SCALE GENOMIC DNA]</scope>
    <source>
        <strain evidence="3">DSM 26348</strain>
    </source>
</reference>
<keyword evidence="3" id="KW-1185">Reference proteome</keyword>
<dbReference type="Proteomes" id="UP000199518">
    <property type="component" value="Unassembled WGS sequence"/>
</dbReference>
<accession>A0A1I3BA14</accession>
<feature type="transmembrane region" description="Helical" evidence="1">
    <location>
        <begin position="12"/>
        <end position="31"/>
    </location>
</feature>
<keyword evidence="1" id="KW-0812">Transmembrane</keyword>
<dbReference type="AlphaFoldDB" id="A0A1I3BA14"/>
<dbReference type="RefSeq" id="WP_092047319.1">
    <property type="nucleotide sequence ID" value="NZ_FOQD01000001.1"/>
</dbReference>
<protein>
    <recommendedName>
        <fullName evidence="4">DUF4878 domain-containing protein</fullName>
    </recommendedName>
</protein>
<evidence type="ECO:0000313" key="3">
    <source>
        <dbReference type="Proteomes" id="UP000199518"/>
    </source>
</evidence>
<gene>
    <name evidence="2" type="ORF">SAMN05421753_101333</name>
</gene>
<evidence type="ECO:0000313" key="2">
    <source>
        <dbReference type="EMBL" id="SFH59133.1"/>
    </source>
</evidence>
<name>A0A1I3BA14_9PLAN</name>
<evidence type="ECO:0000256" key="1">
    <source>
        <dbReference type="SAM" id="Phobius"/>
    </source>
</evidence>